<sequence length="90" mass="10387">MGRYLLPYLFKCSGAMYYRMPPMYNGQVGVLRTRAAQYLMMDSDRAMLDSMLTNWAQNHGEGSEEVIGLLNDMQANPLVQFFRNNREILA</sequence>
<evidence type="ECO:0000313" key="1">
    <source>
        <dbReference type="EMBL" id="RNA35860.1"/>
    </source>
</evidence>
<comment type="caution">
    <text evidence="1">The sequence shown here is derived from an EMBL/GenBank/DDBJ whole genome shotgun (WGS) entry which is preliminary data.</text>
</comment>
<dbReference type="AlphaFoldDB" id="A0A3M7SJQ5"/>
<gene>
    <name evidence="1" type="ORF">BpHYR1_049917</name>
</gene>
<keyword evidence="2" id="KW-1185">Reference proteome</keyword>
<organism evidence="1 2">
    <name type="scientific">Brachionus plicatilis</name>
    <name type="common">Marine rotifer</name>
    <name type="synonym">Brachionus muelleri</name>
    <dbReference type="NCBI Taxonomy" id="10195"/>
    <lineage>
        <taxon>Eukaryota</taxon>
        <taxon>Metazoa</taxon>
        <taxon>Spiralia</taxon>
        <taxon>Gnathifera</taxon>
        <taxon>Rotifera</taxon>
        <taxon>Eurotatoria</taxon>
        <taxon>Monogononta</taxon>
        <taxon>Pseudotrocha</taxon>
        <taxon>Ploima</taxon>
        <taxon>Brachionidae</taxon>
        <taxon>Brachionus</taxon>
    </lineage>
</organism>
<proteinExistence type="predicted"/>
<dbReference type="EMBL" id="REGN01001281">
    <property type="protein sequence ID" value="RNA35860.1"/>
    <property type="molecule type" value="Genomic_DNA"/>
</dbReference>
<dbReference type="Proteomes" id="UP000276133">
    <property type="component" value="Unassembled WGS sequence"/>
</dbReference>
<reference evidence="1 2" key="1">
    <citation type="journal article" date="2018" name="Sci. Rep.">
        <title>Genomic signatures of local adaptation to the degree of environmental predictability in rotifers.</title>
        <authorList>
            <person name="Franch-Gras L."/>
            <person name="Hahn C."/>
            <person name="Garcia-Roger E.M."/>
            <person name="Carmona M.J."/>
            <person name="Serra M."/>
            <person name="Gomez A."/>
        </authorList>
    </citation>
    <scope>NUCLEOTIDE SEQUENCE [LARGE SCALE GENOMIC DNA]</scope>
    <source>
        <strain evidence="1">HYR1</strain>
    </source>
</reference>
<evidence type="ECO:0000313" key="2">
    <source>
        <dbReference type="Proteomes" id="UP000276133"/>
    </source>
</evidence>
<protein>
    <submittedName>
        <fullName evidence="1">Uncharacterized protein</fullName>
    </submittedName>
</protein>
<accession>A0A3M7SJQ5</accession>
<name>A0A3M7SJQ5_BRAPC</name>